<dbReference type="Proteomes" id="UP000635477">
    <property type="component" value="Unassembled WGS sequence"/>
</dbReference>
<sequence length="416" mass="47834">MDEYLFDKFTAKCRVVFEATSYMEILKYSANAKNPDTFTPDVISLPYECYRNMAGTFKLPTRAIEASAAVGPLFWSSEDHDDDDPHLQIIYRKADVRKKGKTRGWEMMLSYSFKTNITSGYVKGTPTSYVVEALEHLKGCATQVAHPMLLPVIFYSLALGPINDAKQRATRDWLRRVEHALHLDPQKARMEETLERVPVDVDSLSKELVECHASAIRRPPRAYQCVANELESAMQGFWTRWTAVEQSNLTAAETAERKMAAKLHKSMLSRIHFYKVKLTALENYIHTSLERLKVQREELSNMISQRDAKFNIEMAREQRRIAHASKRDSTAMKTLSFIGALFLPGTFLATVFGTSFFKFEDNASPVSRELWIFFAVTVPVTVLVVVFWIWYEAQQRKGDADLERDIEDMEKNFMFV</sequence>
<evidence type="ECO:0000256" key="1">
    <source>
        <dbReference type="ARBA" id="ARBA00004141"/>
    </source>
</evidence>
<evidence type="ECO:0000256" key="4">
    <source>
        <dbReference type="ARBA" id="ARBA00023136"/>
    </source>
</evidence>
<dbReference type="Gene3D" id="1.20.58.340">
    <property type="entry name" value="Magnesium transport protein CorA, transmembrane region"/>
    <property type="match status" value="1"/>
</dbReference>
<keyword evidence="3 5" id="KW-1133">Transmembrane helix</keyword>
<comment type="subcellular location">
    <subcellularLocation>
        <location evidence="1">Membrane</location>
        <topology evidence="1">Multi-pass membrane protein</topology>
    </subcellularLocation>
</comment>
<evidence type="ECO:0000313" key="7">
    <source>
        <dbReference type="Proteomes" id="UP000635477"/>
    </source>
</evidence>
<keyword evidence="4 5" id="KW-0472">Membrane</keyword>
<dbReference type="AlphaFoldDB" id="A0A8H4UJU7"/>
<keyword evidence="7" id="KW-1185">Reference proteome</keyword>
<reference evidence="6" key="1">
    <citation type="journal article" date="2020" name="BMC Genomics">
        <title>Correction to: Identification and distribution of gene clusters required for synthesis of sphingolipid metabolism inhibitors in diverse species of the filamentous fungus Fusarium.</title>
        <authorList>
            <person name="Kim H.S."/>
            <person name="Lohmar J.M."/>
            <person name="Busman M."/>
            <person name="Brown D.W."/>
            <person name="Naumann T.A."/>
            <person name="Divon H.H."/>
            <person name="Lysoe E."/>
            <person name="Uhlig S."/>
            <person name="Proctor R.H."/>
        </authorList>
    </citation>
    <scope>NUCLEOTIDE SEQUENCE</scope>
    <source>
        <strain evidence="6">NRRL 22465</strain>
    </source>
</reference>
<dbReference type="SUPFAM" id="SSF144083">
    <property type="entry name" value="Magnesium transport protein CorA, transmembrane region"/>
    <property type="match status" value="1"/>
</dbReference>
<evidence type="ECO:0000256" key="3">
    <source>
        <dbReference type="ARBA" id="ARBA00022989"/>
    </source>
</evidence>
<gene>
    <name evidence="6" type="ORF">FZEAL_5595</name>
</gene>
<organism evidence="6 7">
    <name type="scientific">Fusarium zealandicum</name>
    <dbReference type="NCBI Taxonomy" id="1053134"/>
    <lineage>
        <taxon>Eukaryota</taxon>
        <taxon>Fungi</taxon>
        <taxon>Dikarya</taxon>
        <taxon>Ascomycota</taxon>
        <taxon>Pezizomycotina</taxon>
        <taxon>Sordariomycetes</taxon>
        <taxon>Hypocreomycetidae</taxon>
        <taxon>Hypocreales</taxon>
        <taxon>Nectriaceae</taxon>
        <taxon>Fusarium</taxon>
        <taxon>Fusarium staphyleae species complex</taxon>
    </lineage>
</organism>
<comment type="caution">
    <text evidence="6">The sequence shown here is derived from an EMBL/GenBank/DDBJ whole genome shotgun (WGS) entry which is preliminary data.</text>
</comment>
<keyword evidence="2 5" id="KW-0812">Transmembrane</keyword>
<feature type="transmembrane region" description="Helical" evidence="5">
    <location>
        <begin position="371"/>
        <end position="391"/>
    </location>
</feature>
<name>A0A8H4UJU7_9HYPO</name>
<evidence type="ECO:0000256" key="2">
    <source>
        <dbReference type="ARBA" id="ARBA00022692"/>
    </source>
</evidence>
<dbReference type="InterPro" id="IPR045863">
    <property type="entry name" value="CorA_TM1_TM2"/>
</dbReference>
<protein>
    <submittedName>
        <fullName evidence="6">Uncharacterized protein</fullName>
    </submittedName>
</protein>
<dbReference type="GO" id="GO:0016020">
    <property type="term" value="C:membrane"/>
    <property type="evidence" value="ECO:0007669"/>
    <property type="project" value="UniProtKB-SubCell"/>
</dbReference>
<proteinExistence type="predicted"/>
<feature type="transmembrane region" description="Helical" evidence="5">
    <location>
        <begin position="335"/>
        <end position="359"/>
    </location>
</feature>
<dbReference type="EMBL" id="JABEYC010000409">
    <property type="protein sequence ID" value="KAF4977947.1"/>
    <property type="molecule type" value="Genomic_DNA"/>
</dbReference>
<evidence type="ECO:0000256" key="5">
    <source>
        <dbReference type="SAM" id="Phobius"/>
    </source>
</evidence>
<evidence type="ECO:0000313" key="6">
    <source>
        <dbReference type="EMBL" id="KAF4977947.1"/>
    </source>
</evidence>
<dbReference type="OrthoDB" id="2830640at2759"/>
<reference evidence="6" key="2">
    <citation type="submission" date="2020-05" db="EMBL/GenBank/DDBJ databases">
        <authorList>
            <person name="Kim H.-S."/>
            <person name="Proctor R.H."/>
            <person name="Brown D.W."/>
        </authorList>
    </citation>
    <scope>NUCLEOTIDE SEQUENCE</scope>
    <source>
        <strain evidence="6">NRRL 22465</strain>
    </source>
</reference>
<accession>A0A8H4UJU7</accession>